<feature type="transmembrane region" description="Helical" evidence="1">
    <location>
        <begin position="63"/>
        <end position="87"/>
    </location>
</feature>
<reference evidence="2 3" key="1">
    <citation type="submission" date="2017-08" db="EMBL/GenBank/DDBJ databases">
        <title>Infants hospitalized years apart are colonized by the same room-sourced microbial strains.</title>
        <authorList>
            <person name="Brooks B."/>
            <person name="Olm M.R."/>
            <person name="Firek B.A."/>
            <person name="Baker R."/>
            <person name="Thomas B.C."/>
            <person name="Morowitz M.J."/>
            <person name="Banfield J.F."/>
        </authorList>
    </citation>
    <scope>NUCLEOTIDE SEQUENCE [LARGE SCALE GENOMIC DNA]</scope>
    <source>
        <strain evidence="2">S2_018_000_R2_104</strain>
    </source>
</reference>
<dbReference type="AlphaFoldDB" id="A0A2W4ZYM1"/>
<keyword evidence="1" id="KW-1133">Transmembrane helix</keyword>
<accession>A0A2W4ZYM1</accession>
<keyword evidence="1" id="KW-0812">Transmembrane</keyword>
<evidence type="ECO:0000256" key="1">
    <source>
        <dbReference type="SAM" id="Phobius"/>
    </source>
</evidence>
<dbReference type="Proteomes" id="UP000249557">
    <property type="component" value="Unassembled WGS sequence"/>
</dbReference>
<proteinExistence type="predicted"/>
<sequence>MSPLIRDLVVNGLLAGTAVRKAKKTSMSMGVYALAGGVAALAFVFFVIAGYSYLLMQEFSAPVAASITGSVVMLISIAIGVVGHYTINRKQAIKKPSFDGGFVDSIEGTMKSLLNGFEDPVKDNPKLALLLAALAGFAAGDHLGEKTH</sequence>
<evidence type="ECO:0000313" key="2">
    <source>
        <dbReference type="EMBL" id="PZO87400.1"/>
    </source>
</evidence>
<name>A0A2W4ZYM1_9BACT</name>
<protein>
    <submittedName>
        <fullName evidence="2">Uncharacterized protein</fullName>
    </submittedName>
</protein>
<gene>
    <name evidence="2" type="ORF">DI626_04070</name>
</gene>
<feature type="transmembrane region" description="Helical" evidence="1">
    <location>
        <begin position="30"/>
        <end position="51"/>
    </location>
</feature>
<keyword evidence="1" id="KW-0472">Membrane</keyword>
<evidence type="ECO:0000313" key="3">
    <source>
        <dbReference type="Proteomes" id="UP000249557"/>
    </source>
</evidence>
<organism evidence="2 3">
    <name type="scientific">Micavibrio aeruginosavorus</name>
    <dbReference type="NCBI Taxonomy" id="349221"/>
    <lineage>
        <taxon>Bacteria</taxon>
        <taxon>Pseudomonadati</taxon>
        <taxon>Bdellovibrionota</taxon>
        <taxon>Bdellovibrionia</taxon>
        <taxon>Bdellovibrionales</taxon>
        <taxon>Pseudobdellovibrionaceae</taxon>
        <taxon>Micavibrio</taxon>
    </lineage>
</organism>
<comment type="caution">
    <text evidence="2">The sequence shown here is derived from an EMBL/GenBank/DDBJ whole genome shotgun (WGS) entry which is preliminary data.</text>
</comment>
<dbReference type="EMBL" id="QFNK01000059">
    <property type="protein sequence ID" value="PZO87400.1"/>
    <property type="molecule type" value="Genomic_DNA"/>
</dbReference>